<evidence type="ECO:0000313" key="3">
    <source>
        <dbReference type="Proteomes" id="UP001458880"/>
    </source>
</evidence>
<name>A0AAW1LAR7_POPJA</name>
<gene>
    <name evidence="2" type="ORF">QE152_g13773</name>
</gene>
<dbReference type="Proteomes" id="UP001458880">
    <property type="component" value="Unassembled WGS sequence"/>
</dbReference>
<sequence length="177" mass="20129">MGTILPNPLRHKNKYSTKSRSTSIPFCPFFGGGGRQTYYVKKLLPASKTKDKLAYERHRRGGFAPRSQSKRMSGYGEEISRGASTVPCSMQRSNPIFVSDPDLKSKQIGIRWYADFHSTLPSSFIFSYMYVYGIGCVMFHYKEYSRSIKFCVRGLYGHIRIIPSGDEKVCVKALLLL</sequence>
<proteinExistence type="predicted"/>
<evidence type="ECO:0000313" key="2">
    <source>
        <dbReference type="EMBL" id="KAK9731304.1"/>
    </source>
</evidence>
<dbReference type="EMBL" id="JASPKY010000135">
    <property type="protein sequence ID" value="KAK9731304.1"/>
    <property type="molecule type" value="Genomic_DNA"/>
</dbReference>
<evidence type="ECO:0000256" key="1">
    <source>
        <dbReference type="SAM" id="MobiDB-lite"/>
    </source>
</evidence>
<accession>A0AAW1LAR7</accession>
<feature type="region of interest" description="Disordered" evidence="1">
    <location>
        <begin position="1"/>
        <end position="20"/>
    </location>
</feature>
<keyword evidence="3" id="KW-1185">Reference proteome</keyword>
<reference evidence="2 3" key="1">
    <citation type="journal article" date="2024" name="BMC Genomics">
        <title>De novo assembly and annotation of Popillia japonica's genome with initial clues to its potential as an invasive pest.</title>
        <authorList>
            <person name="Cucini C."/>
            <person name="Boschi S."/>
            <person name="Funari R."/>
            <person name="Cardaioli E."/>
            <person name="Iannotti N."/>
            <person name="Marturano G."/>
            <person name="Paoli F."/>
            <person name="Bruttini M."/>
            <person name="Carapelli A."/>
            <person name="Frati F."/>
            <person name="Nardi F."/>
        </authorList>
    </citation>
    <scope>NUCLEOTIDE SEQUENCE [LARGE SCALE GENOMIC DNA]</scope>
    <source>
        <strain evidence="2">DMR45628</strain>
    </source>
</reference>
<protein>
    <submittedName>
        <fullName evidence="2">Uncharacterized protein</fullName>
    </submittedName>
</protein>
<organism evidence="2 3">
    <name type="scientific">Popillia japonica</name>
    <name type="common">Japanese beetle</name>
    <dbReference type="NCBI Taxonomy" id="7064"/>
    <lineage>
        <taxon>Eukaryota</taxon>
        <taxon>Metazoa</taxon>
        <taxon>Ecdysozoa</taxon>
        <taxon>Arthropoda</taxon>
        <taxon>Hexapoda</taxon>
        <taxon>Insecta</taxon>
        <taxon>Pterygota</taxon>
        <taxon>Neoptera</taxon>
        <taxon>Endopterygota</taxon>
        <taxon>Coleoptera</taxon>
        <taxon>Polyphaga</taxon>
        <taxon>Scarabaeiformia</taxon>
        <taxon>Scarabaeidae</taxon>
        <taxon>Rutelinae</taxon>
        <taxon>Popillia</taxon>
    </lineage>
</organism>
<comment type="caution">
    <text evidence="2">The sequence shown here is derived from an EMBL/GenBank/DDBJ whole genome shotgun (WGS) entry which is preliminary data.</text>
</comment>
<dbReference type="AlphaFoldDB" id="A0AAW1LAR7"/>